<evidence type="ECO:0000313" key="3">
    <source>
        <dbReference type="Proteomes" id="UP001153555"/>
    </source>
</evidence>
<feature type="compositionally biased region" description="Basic and acidic residues" evidence="1">
    <location>
        <begin position="129"/>
        <end position="140"/>
    </location>
</feature>
<keyword evidence="3" id="KW-1185">Reference proteome</keyword>
<accession>A0A9N7RBF0</accession>
<evidence type="ECO:0000313" key="2">
    <source>
        <dbReference type="EMBL" id="CAA0824301.1"/>
    </source>
</evidence>
<reference evidence="2" key="1">
    <citation type="submission" date="2019-12" db="EMBL/GenBank/DDBJ databases">
        <authorList>
            <person name="Scholes J."/>
        </authorList>
    </citation>
    <scope>NUCLEOTIDE SEQUENCE</scope>
</reference>
<dbReference type="InterPro" id="IPR040256">
    <property type="entry name" value="At4g02000-like"/>
</dbReference>
<comment type="caution">
    <text evidence="2">The sequence shown here is derived from an EMBL/GenBank/DDBJ whole genome shotgun (WGS) entry which is preliminary data.</text>
</comment>
<dbReference type="OrthoDB" id="1751950at2759"/>
<sequence>CIDNPIETDVTTANSLRLSIAHVCVEIDLKDELIKEIELDQAGKTDIQKVVYERVHPFCTLCNHVGHGAAECYTKGNKPRPALPPHRRVARHCPTATPEIPKEKGKAPAHSPDSLKGQKGKGKVTSEVSRPKEANLDRPKTKATGLFPHQSLQTAPTAIHSYFS</sequence>
<organism evidence="2 3">
    <name type="scientific">Striga hermonthica</name>
    <name type="common">Purple witchweed</name>
    <name type="synonym">Buchnera hermonthica</name>
    <dbReference type="NCBI Taxonomy" id="68872"/>
    <lineage>
        <taxon>Eukaryota</taxon>
        <taxon>Viridiplantae</taxon>
        <taxon>Streptophyta</taxon>
        <taxon>Embryophyta</taxon>
        <taxon>Tracheophyta</taxon>
        <taxon>Spermatophyta</taxon>
        <taxon>Magnoliopsida</taxon>
        <taxon>eudicotyledons</taxon>
        <taxon>Gunneridae</taxon>
        <taxon>Pentapetalae</taxon>
        <taxon>asterids</taxon>
        <taxon>lamiids</taxon>
        <taxon>Lamiales</taxon>
        <taxon>Orobanchaceae</taxon>
        <taxon>Buchnereae</taxon>
        <taxon>Striga</taxon>
    </lineage>
</organism>
<protein>
    <recommendedName>
        <fullName evidence="4">DUF4283 domain-containing protein</fullName>
    </recommendedName>
</protein>
<dbReference type="Proteomes" id="UP001153555">
    <property type="component" value="Unassembled WGS sequence"/>
</dbReference>
<feature type="region of interest" description="Disordered" evidence="1">
    <location>
        <begin position="75"/>
        <end position="164"/>
    </location>
</feature>
<evidence type="ECO:0000256" key="1">
    <source>
        <dbReference type="SAM" id="MobiDB-lite"/>
    </source>
</evidence>
<dbReference type="PANTHER" id="PTHR31286:SF180">
    <property type="entry name" value="OS10G0362600 PROTEIN"/>
    <property type="match status" value="1"/>
</dbReference>
<feature type="non-terminal residue" evidence="2">
    <location>
        <position position="164"/>
    </location>
</feature>
<feature type="non-terminal residue" evidence="2">
    <location>
        <position position="1"/>
    </location>
</feature>
<dbReference type="PANTHER" id="PTHR31286">
    <property type="entry name" value="GLYCINE-RICH CELL WALL STRUCTURAL PROTEIN 1.8-LIKE"/>
    <property type="match status" value="1"/>
</dbReference>
<dbReference type="AlphaFoldDB" id="A0A9N7RBF0"/>
<proteinExistence type="predicted"/>
<name>A0A9N7RBF0_STRHE</name>
<evidence type="ECO:0008006" key="4">
    <source>
        <dbReference type="Google" id="ProtNLM"/>
    </source>
</evidence>
<gene>
    <name evidence="2" type="ORF">SHERM_21260</name>
</gene>
<dbReference type="EMBL" id="CACSLK010024742">
    <property type="protein sequence ID" value="CAA0824301.1"/>
    <property type="molecule type" value="Genomic_DNA"/>
</dbReference>